<feature type="domain" description="Thioesterase" evidence="1">
    <location>
        <begin position="106"/>
        <end position="185"/>
    </location>
</feature>
<evidence type="ECO:0000313" key="2">
    <source>
        <dbReference type="EMBL" id="KAK8065863.1"/>
    </source>
</evidence>
<name>A0ABR1V3U9_9PEZI</name>
<gene>
    <name evidence="2" type="ORF">PG997_012610</name>
</gene>
<dbReference type="Proteomes" id="UP001433268">
    <property type="component" value="Unassembled WGS sequence"/>
</dbReference>
<dbReference type="EMBL" id="JAQQWN010000009">
    <property type="protein sequence ID" value="KAK8065863.1"/>
    <property type="molecule type" value="Genomic_DNA"/>
</dbReference>
<sequence>MKTQSGGVSSHPEVQHLMRIPWCAKYLATAPANDDDFVVKVHENRVVLSTWENQFVGGTLNTPDTITAWVDFYQLRPSPGPQQPDFRIEEFLSLIALGPGMIGFPGSVHGGAAALLLDEVTGMHIASQRGPGEPPNKDFRTAYLKATYLKAIPAPGTVLVWSRIVRVDGRKNYIEAQIEDEHGGVLVKGEVLYIALESSSKL</sequence>
<evidence type="ECO:0000259" key="1">
    <source>
        <dbReference type="Pfam" id="PF03061"/>
    </source>
</evidence>
<protein>
    <recommendedName>
        <fullName evidence="1">Thioesterase domain-containing protein</fullName>
    </recommendedName>
</protein>
<dbReference type="CDD" id="cd03443">
    <property type="entry name" value="PaaI_thioesterase"/>
    <property type="match status" value="1"/>
</dbReference>
<dbReference type="PANTHER" id="PTHR47260:SF6">
    <property type="entry name" value="THIOESTERASE DOMAIN-CONTAINING PROTEIN"/>
    <property type="match status" value="1"/>
</dbReference>
<dbReference type="PANTHER" id="PTHR47260">
    <property type="entry name" value="UPF0644 PROTEIN PB2B4.06"/>
    <property type="match status" value="1"/>
</dbReference>
<keyword evidence="3" id="KW-1185">Reference proteome</keyword>
<dbReference type="InterPro" id="IPR052061">
    <property type="entry name" value="PTE-AB_protein"/>
</dbReference>
<dbReference type="InterPro" id="IPR029069">
    <property type="entry name" value="HotDog_dom_sf"/>
</dbReference>
<organism evidence="2 3">
    <name type="scientific">Apiospora hydei</name>
    <dbReference type="NCBI Taxonomy" id="1337664"/>
    <lineage>
        <taxon>Eukaryota</taxon>
        <taxon>Fungi</taxon>
        <taxon>Dikarya</taxon>
        <taxon>Ascomycota</taxon>
        <taxon>Pezizomycotina</taxon>
        <taxon>Sordariomycetes</taxon>
        <taxon>Xylariomycetidae</taxon>
        <taxon>Amphisphaeriales</taxon>
        <taxon>Apiosporaceae</taxon>
        <taxon>Apiospora</taxon>
    </lineage>
</organism>
<dbReference type="RefSeq" id="XP_066662616.1">
    <property type="nucleotide sequence ID" value="XM_066816924.1"/>
</dbReference>
<dbReference type="SUPFAM" id="SSF54637">
    <property type="entry name" value="Thioesterase/thiol ester dehydrase-isomerase"/>
    <property type="match status" value="1"/>
</dbReference>
<comment type="caution">
    <text evidence="2">The sequence shown here is derived from an EMBL/GenBank/DDBJ whole genome shotgun (WGS) entry which is preliminary data.</text>
</comment>
<reference evidence="2 3" key="1">
    <citation type="submission" date="2023-01" db="EMBL/GenBank/DDBJ databases">
        <title>Analysis of 21 Apiospora genomes using comparative genomics revels a genus with tremendous synthesis potential of carbohydrate active enzymes and secondary metabolites.</title>
        <authorList>
            <person name="Sorensen T."/>
        </authorList>
    </citation>
    <scope>NUCLEOTIDE SEQUENCE [LARGE SCALE GENOMIC DNA]</scope>
    <source>
        <strain evidence="2 3">CBS 114990</strain>
    </source>
</reference>
<evidence type="ECO:0000313" key="3">
    <source>
        <dbReference type="Proteomes" id="UP001433268"/>
    </source>
</evidence>
<proteinExistence type="predicted"/>
<dbReference type="Pfam" id="PF03061">
    <property type="entry name" value="4HBT"/>
    <property type="match status" value="1"/>
</dbReference>
<dbReference type="Gene3D" id="3.10.129.10">
    <property type="entry name" value="Hotdog Thioesterase"/>
    <property type="match status" value="1"/>
</dbReference>
<accession>A0ABR1V3U9</accession>
<dbReference type="GeneID" id="92049984"/>
<dbReference type="InterPro" id="IPR006683">
    <property type="entry name" value="Thioestr_dom"/>
</dbReference>